<evidence type="ECO:0000313" key="1">
    <source>
        <dbReference type="EMBL" id="KGB33523.1"/>
    </source>
</evidence>
<name>A0A095BWV9_SCHHA</name>
<dbReference type="AlphaFoldDB" id="A0A095BWV9"/>
<sequence length="554" mass="62186">MNIRVGCANFPIIKSIILQLDDNVDLKLSYPANYFNNIENSDLSHVNENGISNGYAEIYSPTGSISSSESVEIPYDIPDSQKYHDLGAYINSVVVAACKNESLNPIKPCPQLSQKETAYITNLELTESDIDMVHNAPTNIDHTDTSNVMEINNKHNNPSSPLPQKYSAQTLTSDLSKDSHTDENFVEEFADFVSDGPVDEDWAIFSPEVHKNVVDVIDDKPSITSRNSLESDDNEDFGDYTNFTPNIVSAATTTVNILNNVEPLKGKQAPTPSILERLLQKLEPSLDKAFGLHFNHQTDENLNPSIETLKISRLYTNINKSVHTSSNKVSTSLDSESSKVNKRIWSRLCNPDRLPEINQQWWKSPIFMTYLNAINVNPQHAIPAFASQLRLLEPVRLNSQDLHKNITLNDSSTSQENHANVLLPTDDFNDKSPSNSLTHNINCNDTDSKINQVLDLDFFETRETKNKPNLHTNGKAKHSELSDLEAELSIFTIPPPITTIKPPSLLVEADLKLLEINKRSKLSESVRSTLDRLPMISYMRSKRLMFPVQQQSQD</sequence>
<reference evidence="1" key="1">
    <citation type="journal article" date="2012" name="Nat. Genet.">
        <title>Whole-genome sequence of Schistosoma haematobium.</title>
        <authorList>
            <person name="Young N.D."/>
            <person name="Jex A.R."/>
            <person name="Li B."/>
            <person name="Liu S."/>
            <person name="Yang L."/>
            <person name="Xiong Z."/>
            <person name="Li Y."/>
            <person name="Cantacessi C."/>
            <person name="Hall R.S."/>
            <person name="Xu X."/>
            <person name="Chen F."/>
            <person name="Wu X."/>
            <person name="Zerlotini A."/>
            <person name="Oliveira G."/>
            <person name="Hofmann A."/>
            <person name="Zhang G."/>
            <person name="Fang X."/>
            <person name="Kang Y."/>
            <person name="Campbell B.E."/>
            <person name="Loukas A."/>
            <person name="Ranganathan S."/>
            <person name="Rollinson D."/>
            <person name="Rinaldi G."/>
            <person name="Brindley P.J."/>
            <person name="Yang H."/>
            <person name="Wang J."/>
            <person name="Wang J."/>
            <person name="Gasser R.B."/>
        </authorList>
    </citation>
    <scope>NUCLEOTIDE SEQUENCE [LARGE SCALE GENOMIC DNA]</scope>
</reference>
<dbReference type="EMBL" id="KL250553">
    <property type="protein sequence ID" value="KGB33523.1"/>
    <property type="molecule type" value="Genomic_DNA"/>
</dbReference>
<organism evidence="1">
    <name type="scientific">Schistosoma haematobium</name>
    <name type="common">Blood fluke</name>
    <dbReference type="NCBI Taxonomy" id="6185"/>
    <lineage>
        <taxon>Eukaryota</taxon>
        <taxon>Metazoa</taxon>
        <taxon>Spiralia</taxon>
        <taxon>Lophotrochozoa</taxon>
        <taxon>Platyhelminthes</taxon>
        <taxon>Trematoda</taxon>
        <taxon>Digenea</taxon>
        <taxon>Strigeidida</taxon>
        <taxon>Schistosomatoidea</taxon>
        <taxon>Schistosomatidae</taxon>
        <taxon>Schistosoma</taxon>
    </lineage>
</organism>
<dbReference type="STRING" id="6185.A0A095BWV9"/>
<protein>
    <submittedName>
        <fullName evidence="1">Uncharacterized protein</fullName>
    </submittedName>
</protein>
<gene>
    <name evidence="1" type="ORF">MS3_01703</name>
</gene>
<accession>A0A095BWV9</accession>
<proteinExistence type="predicted"/>